<comment type="caution">
    <text evidence="2">The sequence shown here is derived from an EMBL/GenBank/DDBJ whole genome shotgun (WGS) entry which is preliminary data.</text>
</comment>
<evidence type="ECO:0000256" key="1">
    <source>
        <dbReference type="SAM" id="MobiDB-lite"/>
    </source>
</evidence>
<evidence type="ECO:0000313" key="3">
    <source>
        <dbReference type="Proteomes" id="UP001634394"/>
    </source>
</evidence>
<dbReference type="AlphaFoldDB" id="A0ABD3X359"/>
<feature type="region of interest" description="Disordered" evidence="1">
    <location>
        <begin position="93"/>
        <end position="112"/>
    </location>
</feature>
<name>A0ABD3X359_SINWO</name>
<organism evidence="2 3">
    <name type="scientific">Sinanodonta woodiana</name>
    <name type="common">Chinese pond mussel</name>
    <name type="synonym">Anodonta woodiana</name>
    <dbReference type="NCBI Taxonomy" id="1069815"/>
    <lineage>
        <taxon>Eukaryota</taxon>
        <taxon>Metazoa</taxon>
        <taxon>Spiralia</taxon>
        <taxon>Lophotrochozoa</taxon>
        <taxon>Mollusca</taxon>
        <taxon>Bivalvia</taxon>
        <taxon>Autobranchia</taxon>
        <taxon>Heteroconchia</taxon>
        <taxon>Palaeoheterodonta</taxon>
        <taxon>Unionida</taxon>
        <taxon>Unionoidea</taxon>
        <taxon>Unionidae</taxon>
        <taxon>Unioninae</taxon>
        <taxon>Sinanodonta</taxon>
    </lineage>
</organism>
<dbReference type="EMBL" id="JBJQND010000004">
    <property type="protein sequence ID" value="KAL3880170.1"/>
    <property type="molecule type" value="Genomic_DNA"/>
</dbReference>
<gene>
    <name evidence="2" type="ORF">ACJMK2_032435</name>
</gene>
<feature type="compositionally biased region" description="Low complexity" evidence="1">
    <location>
        <begin position="97"/>
        <end position="112"/>
    </location>
</feature>
<sequence length="112" mass="12102">KTGRSTPDPFLIDQAKVVLMHLDNVGILSQCENSRAAAGFVSQVCPDDVSHVSSRFDVLKKSFKKAPLKDYPSHLDGGSDSVVFSRRILHSRKDSLGSEGSSESGGSDSFFK</sequence>
<dbReference type="Proteomes" id="UP001634394">
    <property type="component" value="Unassembled WGS sequence"/>
</dbReference>
<evidence type="ECO:0000313" key="2">
    <source>
        <dbReference type="EMBL" id="KAL3880170.1"/>
    </source>
</evidence>
<accession>A0ABD3X359</accession>
<proteinExistence type="predicted"/>
<reference evidence="2 3" key="1">
    <citation type="submission" date="2024-11" db="EMBL/GenBank/DDBJ databases">
        <title>Chromosome-level genome assembly of the freshwater bivalve Anodonta woodiana.</title>
        <authorList>
            <person name="Chen X."/>
        </authorList>
    </citation>
    <scope>NUCLEOTIDE SEQUENCE [LARGE SCALE GENOMIC DNA]</scope>
    <source>
        <strain evidence="2">MN2024</strain>
        <tissue evidence="2">Gills</tissue>
    </source>
</reference>
<protein>
    <submittedName>
        <fullName evidence="2">Uncharacterized protein</fullName>
    </submittedName>
</protein>
<keyword evidence="3" id="KW-1185">Reference proteome</keyword>
<feature type="non-terminal residue" evidence="2">
    <location>
        <position position="112"/>
    </location>
</feature>
<feature type="non-terminal residue" evidence="2">
    <location>
        <position position="1"/>
    </location>
</feature>